<dbReference type="Proteomes" id="UP000187455">
    <property type="component" value="Unassembled WGS sequence"/>
</dbReference>
<dbReference type="SUPFAM" id="SSF50998">
    <property type="entry name" value="Quinoprotein alcohol dehydrogenase-like"/>
    <property type="match status" value="1"/>
</dbReference>
<feature type="repeat" description="WD" evidence="5">
    <location>
        <begin position="102"/>
        <end position="143"/>
    </location>
</feature>
<dbReference type="PROSITE" id="PS50082">
    <property type="entry name" value="WD_REPEATS_2"/>
    <property type="match status" value="5"/>
</dbReference>
<comment type="similarity">
    <text evidence="1">Belongs to the WD repeat LST8 family.</text>
</comment>
<dbReference type="GO" id="GO:0032956">
    <property type="term" value="P:regulation of actin cytoskeleton organization"/>
    <property type="evidence" value="ECO:0007669"/>
    <property type="project" value="TreeGrafter"/>
</dbReference>
<dbReference type="GO" id="GO:0031931">
    <property type="term" value="C:TORC1 complex"/>
    <property type="evidence" value="ECO:0007669"/>
    <property type="project" value="InterPro"/>
</dbReference>
<proteinExistence type="inferred from homology"/>
<evidence type="ECO:0000256" key="3">
    <source>
        <dbReference type="ARBA" id="ARBA00022574"/>
    </source>
</evidence>
<dbReference type="InterPro" id="IPR001680">
    <property type="entry name" value="WD40_rpt"/>
</dbReference>
<dbReference type="GO" id="GO:0031929">
    <property type="term" value="P:TOR signaling"/>
    <property type="evidence" value="ECO:0007669"/>
    <property type="project" value="InterPro"/>
</dbReference>
<sequence length="447" mass="49795">MSHSYSNDPRNVDTNKRKEHIESTRPLSYEENAVVLVTAGHDHTIRMWDALKNVCTRSIPYNDSQINRMALSPDKRYLAVVGNPHVKLYDVFSPSQDSILSLEGHKASVTAVEFTNDMSYLATSSEDKTVRWWNLRTGACEKVLENDSPVNDLAIIPGDFHDLIATCDQGGNVRVWSIKKKSIVLQLNINTDPKQITQSVRTVAVSPDSKLLVAGNNHGKIFVWSLVICPENIDIEPVQSLKKSDFLVYKNSINSPINDQPSYVSATIMCTFVAHPSKYITKTLFSGNGKLLVTCSADKTAKVWTFKQVPVAESTISRRTSSEHTPSDTASKPQPQPTPQPVYPESHSINPSIKSSFDTTFNKTETRLPSSLNDGPRFEFSAEILHELRRHKSWVWDAAFSNDSGYLVTVSSDKTASLWDMTHGKSIREFVGHEKGVLCVALNDATI</sequence>
<evidence type="ECO:0000256" key="1">
    <source>
        <dbReference type="ARBA" id="ARBA00009890"/>
    </source>
</evidence>
<dbReference type="InterPro" id="IPR037588">
    <property type="entry name" value="MLST8"/>
</dbReference>
<evidence type="ECO:0000256" key="6">
    <source>
        <dbReference type="SAM" id="MobiDB-lite"/>
    </source>
</evidence>
<dbReference type="PANTHER" id="PTHR19842:SF0">
    <property type="entry name" value="TARGET OF RAPAMYCIN COMPLEX SUBUNIT LST8"/>
    <property type="match status" value="1"/>
</dbReference>
<dbReference type="Pfam" id="PF00400">
    <property type="entry name" value="WD40"/>
    <property type="match status" value="6"/>
</dbReference>
<dbReference type="InterPro" id="IPR020472">
    <property type="entry name" value="WD40_PAC1"/>
</dbReference>
<dbReference type="STRING" id="133383.A0A1R0H293"/>
<keyword evidence="3 5" id="KW-0853">WD repeat</keyword>
<comment type="caution">
    <text evidence="7">The sequence shown here is derived from an EMBL/GenBank/DDBJ whole genome shotgun (WGS) entry which is preliminary data.</text>
</comment>
<dbReference type="InterPro" id="IPR019775">
    <property type="entry name" value="WD40_repeat_CS"/>
</dbReference>
<feature type="region of interest" description="Disordered" evidence="6">
    <location>
        <begin position="1"/>
        <end position="25"/>
    </location>
</feature>
<dbReference type="PROSITE" id="PS50294">
    <property type="entry name" value="WD_REPEATS_REGION"/>
    <property type="match status" value="3"/>
</dbReference>
<feature type="repeat" description="WD" evidence="5">
    <location>
        <begin position="388"/>
        <end position="429"/>
    </location>
</feature>
<dbReference type="Gene3D" id="2.130.10.10">
    <property type="entry name" value="YVTN repeat-like/Quinoprotein amine dehydrogenase"/>
    <property type="match status" value="2"/>
</dbReference>
<accession>A0A1R0H293</accession>
<feature type="repeat" description="WD" evidence="5">
    <location>
        <begin position="17"/>
        <end position="49"/>
    </location>
</feature>
<evidence type="ECO:0000313" key="8">
    <source>
        <dbReference type="Proteomes" id="UP000187455"/>
    </source>
</evidence>
<evidence type="ECO:0000256" key="5">
    <source>
        <dbReference type="PROSITE-ProRule" id="PRU00221"/>
    </source>
</evidence>
<feature type="repeat" description="WD" evidence="5">
    <location>
        <begin position="273"/>
        <end position="314"/>
    </location>
</feature>
<organism evidence="7 8">
    <name type="scientific">Smittium mucronatum</name>
    <dbReference type="NCBI Taxonomy" id="133383"/>
    <lineage>
        <taxon>Eukaryota</taxon>
        <taxon>Fungi</taxon>
        <taxon>Fungi incertae sedis</taxon>
        <taxon>Zoopagomycota</taxon>
        <taxon>Kickxellomycotina</taxon>
        <taxon>Harpellomycetes</taxon>
        <taxon>Harpellales</taxon>
        <taxon>Legeriomycetaceae</taxon>
        <taxon>Smittium</taxon>
    </lineage>
</organism>
<keyword evidence="4" id="KW-0677">Repeat</keyword>
<name>A0A1R0H293_9FUNG</name>
<dbReference type="InterPro" id="IPR011047">
    <property type="entry name" value="Quinoprotein_ADH-like_sf"/>
</dbReference>
<protein>
    <recommendedName>
        <fullName evidence="2">Target of rapamycin complex subunit LST8</fullName>
    </recommendedName>
</protein>
<dbReference type="PRINTS" id="PR00320">
    <property type="entry name" value="GPROTEINBRPT"/>
</dbReference>
<feature type="repeat" description="WD" evidence="5">
    <location>
        <begin position="197"/>
        <end position="226"/>
    </location>
</feature>
<dbReference type="AlphaFoldDB" id="A0A1R0H293"/>
<evidence type="ECO:0000256" key="4">
    <source>
        <dbReference type="ARBA" id="ARBA00022737"/>
    </source>
</evidence>
<dbReference type="OrthoDB" id="400at2759"/>
<evidence type="ECO:0000256" key="2">
    <source>
        <dbReference type="ARBA" id="ARBA00018867"/>
    </source>
</evidence>
<feature type="compositionally biased region" description="Basic and acidic residues" evidence="6">
    <location>
        <begin position="10"/>
        <end position="23"/>
    </location>
</feature>
<gene>
    <name evidence="7" type="ORF">AYI68_g2602</name>
</gene>
<evidence type="ECO:0000313" key="7">
    <source>
        <dbReference type="EMBL" id="OLY83263.1"/>
    </source>
</evidence>
<dbReference type="EMBL" id="LSSL01000988">
    <property type="protein sequence ID" value="OLY83263.1"/>
    <property type="molecule type" value="Genomic_DNA"/>
</dbReference>
<keyword evidence="8" id="KW-1185">Reference proteome</keyword>
<reference evidence="7 8" key="1">
    <citation type="journal article" date="2016" name="Mol. Biol. Evol.">
        <title>Genome-Wide Survey of Gut Fungi (Harpellales) Reveals the First Horizontally Transferred Ubiquitin Gene from a Mosquito Host.</title>
        <authorList>
            <person name="Wang Y."/>
            <person name="White M.M."/>
            <person name="Kvist S."/>
            <person name="Moncalvo J.M."/>
        </authorList>
    </citation>
    <scope>NUCLEOTIDE SEQUENCE [LARGE SCALE GENOMIC DNA]</scope>
    <source>
        <strain evidence="7 8">ALG-7-W6</strain>
    </source>
</reference>
<dbReference type="PANTHER" id="PTHR19842">
    <property type="entry name" value="G BETA-LIKE PROTEIN GBL"/>
    <property type="match status" value="1"/>
</dbReference>
<dbReference type="SMART" id="SM00320">
    <property type="entry name" value="WD40"/>
    <property type="match status" value="7"/>
</dbReference>
<dbReference type="GO" id="GO:0031932">
    <property type="term" value="C:TORC2 complex"/>
    <property type="evidence" value="ECO:0007669"/>
    <property type="project" value="InterPro"/>
</dbReference>
<feature type="region of interest" description="Disordered" evidence="6">
    <location>
        <begin position="315"/>
        <end position="349"/>
    </location>
</feature>
<dbReference type="PROSITE" id="PS00678">
    <property type="entry name" value="WD_REPEATS_1"/>
    <property type="match status" value="1"/>
</dbReference>
<dbReference type="InterPro" id="IPR015943">
    <property type="entry name" value="WD40/YVTN_repeat-like_dom_sf"/>
</dbReference>